<feature type="transmembrane region" description="Helical" evidence="2">
    <location>
        <begin position="82"/>
        <end position="103"/>
    </location>
</feature>
<protein>
    <recommendedName>
        <fullName evidence="3">DUF2157 domain-containing protein</fullName>
    </recommendedName>
</protein>
<keyword evidence="5" id="KW-1185">Reference proteome</keyword>
<feature type="region of interest" description="Disordered" evidence="1">
    <location>
        <begin position="1"/>
        <end position="27"/>
    </location>
</feature>
<organism evidence="4 5">
    <name type="scientific">Phenylobacterium kunshanense</name>
    <dbReference type="NCBI Taxonomy" id="1445034"/>
    <lineage>
        <taxon>Bacteria</taxon>
        <taxon>Pseudomonadati</taxon>
        <taxon>Pseudomonadota</taxon>
        <taxon>Alphaproteobacteria</taxon>
        <taxon>Caulobacterales</taxon>
        <taxon>Caulobacteraceae</taxon>
        <taxon>Phenylobacterium</taxon>
    </lineage>
</organism>
<feature type="transmembrane region" description="Helical" evidence="2">
    <location>
        <begin position="237"/>
        <end position="256"/>
    </location>
</feature>
<keyword evidence="2" id="KW-0812">Transmembrane</keyword>
<evidence type="ECO:0000313" key="4">
    <source>
        <dbReference type="EMBL" id="RAK62480.1"/>
    </source>
</evidence>
<evidence type="ECO:0000256" key="1">
    <source>
        <dbReference type="SAM" id="MobiDB-lite"/>
    </source>
</evidence>
<feature type="transmembrane region" description="Helical" evidence="2">
    <location>
        <begin position="292"/>
        <end position="309"/>
    </location>
</feature>
<feature type="transmembrane region" description="Helical" evidence="2">
    <location>
        <begin position="364"/>
        <end position="385"/>
    </location>
</feature>
<feature type="transmembrane region" description="Helical" evidence="2">
    <location>
        <begin position="315"/>
        <end position="332"/>
    </location>
</feature>
<accession>A0A328B527</accession>
<name>A0A328B527_9CAUL</name>
<feature type="transmembrane region" description="Helical" evidence="2">
    <location>
        <begin position="109"/>
        <end position="128"/>
    </location>
</feature>
<feature type="domain" description="DUF2157" evidence="3">
    <location>
        <begin position="51"/>
        <end position="188"/>
    </location>
</feature>
<evidence type="ECO:0000313" key="5">
    <source>
        <dbReference type="Proteomes" id="UP000249524"/>
    </source>
</evidence>
<feature type="transmembrane region" description="Helical" evidence="2">
    <location>
        <begin position="339"/>
        <end position="358"/>
    </location>
</feature>
<dbReference type="Pfam" id="PF09925">
    <property type="entry name" value="DUF2157"/>
    <property type="match status" value="1"/>
</dbReference>
<reference evidence="4 5" key="1">
    <citation type="submission" date="2018-05" db="EMBL/GenBank/DDBJ databases">
        <authorList>
            <person name="Lanie J.A."/>
            <person name="Ng W.-L."/>
            <person name="Kazmierczak K.M."/>
            <person name="Andrzejewski T.M."/>
            <person name="Davidsen T.M."/>
            <person name="Wayne K.J."/>
            <person name="Tettelin H."/>
            <person name="Glass J.I."/>
            <person name="Rusch D."/>
            <person name="Podicherti R."/>
            <person name="Tsui H.-C.T."/>
            <person name="Winkler M.E."/>
        </authorList>
    </citation>
    <scope>NUCLEOTIDE SEQUENCE [LARGE SCALE GENOMIC DNA]</scope>
    <source>
        <strain evidence="4 5">BUT-10</strain>
    </source>
</reference>
<proteinExistence type="predicted"/>
<dbReference type="AlphaFoldDB" id="A0A328B527"/>
<dbReference type="Proteomes" id="UP000249524">
    <property type="component" value="Unassembled WGS sequence"/>
</dbReference>
<gene>
    <name evidence="4" type="ORF">DJ019_18845</name>
</gene>
<comment type="caution">
    <text evidence="4">The sequence shown here is derived from an EMBL/GenBank/DDBJ whole genome shotgun (WGS) entry which is preliminary data.</text>
</comment>
<evidence type="ECO:0000256" key="2">
    <source>
        <dbReference type="SAM" id="Phobius"/>
    </source>
</evidence>
<dbReference type="InterPro" id="IPR018677">
    <property type="entry name" value="DUF2157"/>
</dbReference>
<feature type="transmembrane region" description="Helical" evidence="2">
    <location>
        <begin position="262"/>
        <end position="280"/>
    </location>
</feature>
<keyword evidence="2" id="KW-0472">Membrane</keyword>
<keyword evidence="2" id="KW-1133">Transmembrane helix</keyword>
<sequence length="391" mass="39871">MATRFRAGNRRTAASPRNAGEGWPRRPVRGRLRAGGRGMAGYRRRLERDLDRWIGAGLVPADNRAAILDSVGEARRLDAATVLGVIGGLMAGVAVIAFVAANWSAIPRVARFALILAAFLGAAGGAAWSGARNRPVASQVLLSVAALVFAAAIGLTGQIFDIAGDPQAALRMAGLAAVLLALAGGSPWPAAIGLLFIGLGDFAGRTLFGERGPWAGWLVVAAPLAAAGALRWRSPALAHAAGLAAVVAVMTLSEALRVRAELTFLAASAVLALAAAGLRWARDRFEGPAGVLYGWCVWGALAWFGAAGFGDELRGVVHSIAWLALSASVVVLGRHERGAAVTAAGVVGLFAAGATLLFNMGVGLLTSAAVFGGLAVVALAIAFAMRARRAA</sequence>
<evidence type="ECO:0000259" key="3">
    <source>
        <dbReference type="Pfam" id="PF09925"/>
    </source>
</evidence>
<dbReference type="OrthoDB" id="7353197at2"/>
<feature type="transmembrane region" description="Helical" evidence="2">
    <location>
        <begin position="140"/>
        <end position="160"/>
    </location>
</feature>
<dbReference type="EMBL" id="QFYS01000011">
    <property type="protein sequence ID" value="RAK62480.1"/>
    <property type="molecule type" value="Genomic_DNA"/>
</dbReference>